<evidence type="ECO:0000256" key="8">
    <source>
        <dbReference type="SAM" id="Phobius"/>
    </source>
</evidence>
<keyword evidence="6 8" id="KW-1133">Transmembrane helix</keyword>
<gene>
    <name evidence="9" type="ORF">ccrud_07870</name>
</gene>
<comment type="subcellular location">
    <subcellularLocation>
        <location evidence="1">Cell membrane</location>
        <topology evidence="1">Multi-pass membrane protein</topology>
    </subcellularLocation>
</comment>
<dbReference type="STRING" id="1652495.ccrud_07870"/>
<comment type="similarity">
    <text evidence="2">Belongs to the binding-protein-dependent transport system permease family. FecCD subfamily.</text>
</comment>
<dbReference type="InterPro" id="IPR037294">
    <property type="entry name" value="ABC_BtuC-like"/>
</dbReference>
<dbReference type="AlphaFoldDB" id="A0A172QTW5"/>
<dbReference type="Gene3D" id="1.10.3470.10">
    <property type="entry name" value="ABC transporter involved in vitamin B12 uptake, BtuC"/>
    <property type="match status" value="1"/>
</dbReference>
<evidence type="ECO:0000256" key="3">
    <source>
        <dbReference type="ARBA" id="ARBA00022448"/>
    </source>
</evidence>
<dbReference type="GO" id="GO:0022857">
    <property type="term" value="F:transmembrane transporter activity"/>
    <property type="evidence" value="ECO:0007669"/>
    <property type="project" value="InterPro"/>
</dbReference>
<feature type="transmembrane region" description="Helical" evidence="8">
    <location>
        <begin position="147"/>
        <end position="167"/>
    </location>
</feature>
<dbReference type="SUPFAM" id="SSF81345">
    <property type="entry name" value="ABC transporter involved in vitamin B12 uptake, BtuC"/>
    <property type="match status" value="1"/>
</dbReference>
<evidence type="ECO:0000256" key="5">
    <source>
        <dbReference type="ARBA" id="ARBA00022692"/>
    </source>
</evidence>
<keyword evidence="7 8" id="KW-0472">Membrane</keyword>
<evidence type="ECO:0000256" key="2">
    <source>
        <dbReference type="ARBA" id="ARBA00007935"/>
    </source>
</evidence>
<dbReference type="OrthoDB" id="9782305at2"/>
<keyword evidence="5 8" id="KW-0812">Transmembrane</keyword>
<evidence type="ECO:0000256" key="6">
    <source>
        <dbReference type="ARBA" id="ARBA00022989"/>
    </source>
</evidence>
<organism evidence="9 10">
    <name type="scientific">Corynebacterium crudilactis</name>
    <dbReference type="NCBI Taxonomy" id="1652495"/>
    <lineage>
        <taxon>Bacteria</taxon>
        <taxon>Bacillati</taxon>
        <taxon>Actinomycetota</taxon>
        <taxon>Actinomycetes</taxon>
        <taxon>Mycobacteriales</taxon>
        <taxon>Corynebacteriaceae</taxon>
        <taxon>Corynebacterium</taxon>
    </lineage>
</organism>
<reference evidence="9 10" key="1">
    <citation type="submission" date="2016-05" db="EMBL/GenBank/DDBJ databases">
        <title>Complete genome sequence of Corynebacterium crudilactis, a new Corynebacterium species isolated from raw cow's milk.</title>
        <authorList>
            <person name="Christian R."/>
            <person name="Zimmermann J."/>
            <person name="Lipski A."/>
            <person name="Kalinowski J."/>
        </authorList>
    </citation>
    <scope>NUCLEOTIDE SEQUENCE [LARGE SCALE GENOMIC DNA]</scope>
    <source>
        <strain evidence="9 10">JZ16</strain>
    </source>
</reference>
<dbReference type="GO" id="GO:0005886">
    <property type="term" value="C:plasma membrane"/>
    <property type="evidence" value="ECO:0007669"/>
    <property type="project" value="UniProtKB-SubCell"/>
</dbReference>
<feature type="transmembrane region" description="Helical" evidence="8">
    <location>
        <begin position="206"/>
        <end position="223"/>
    </location>
</feature>
<keyword evidence="3" id="KW-0813">Transport</keyword>
<evidence type="ECO:0000256" key="7">
    <source>
        <dbReference type="ARBA" id="ARBA00023136"/>
    </source>
</evidence>
<evidence type="ECO:0000256" key="4">
    <source>
        <dbReference type="ARBA" id="ARBA00022475"/>
    </source>
</evidence>
<name>A0A172QTW5_9CORY</name>
<dbReference type="Proteomes" id="UP000076929">
    <property type="component" value="Chromosome"/>
</dbReference>
<dbReference type="EMBL" id="CP015622">
    <property type="protein sequence ID" value="ANE04133.1"/>
    <property type="molecule type" value="Genomic_DNA"/>
</dbReference>
<protein>
    <submittedName>
        <fullName evidence="9">ABC transporter permease</fullName>
    </submittedName>
</protein>
<feature type="transmembrane region" description="Helical" evidence="8">
    <location>
        <begin position="268"/>
        <end position="301"/>
    </location>
</feature>
<dbReference type="RefSeq" id="WP_066565899.1">
    <property type="nucleotide sequence ID" value="NZ_CP015622.1"/>
</dbReference>
<dbReference type="PANTHER" id="PTHR30472">
    <property type="entry name" value="FERRIC ENTEROBACTIN TRANSPORT SYSTEM PERMEASE PROTEIN"/>
    <property type="match status" value="1"/>
</dbReference>
<feature type="transmembrane region" description="Helical" evidence="8">
    <location>
        <begin position="340"/>
        <end position="358"/>
    </location>
</feature>
<keyword evidence="10" id="KW-1185">Reference proteome</keyword>
<feature type="transmembrane region" description="Helical" evidence="8">
    <location>
        <begin position="313"/>
        <end position="334"/>
    </location>
</feature>
<accession>A0A172QTW5</accession>
<dbReference type="CDD" id="cd06550">
    <property type="entry name" value="TM_ABC_iron-siderophores_like"/>
    <property type="match status" value="1"/>
</dbReference>
<sequence>MLHTARKQRGTHTSFHELGLNTSRRRAINWTLALSVVLLFSMFCGVLIGATGTSATSTWTVISHHLFGSPLNGAHAVSLDAIIWDIRTPRVMLAAAVGAGLAIAGAIMQVLVRNMLADPYILGVNSGASCGAAAALLFGVGAGFGDYALQGSAFLGALVASALIFFVAKSAGRISSTRLLMSGVTIGYMLSAATSFLIFSSDSAEGSRSVMFWLLGSLGLAAWNGPMAIIFIIVGLTLALLMLMGPQLDALNSGDETALTLGISPDRLRIFLLIASCLLVGSIVAMAGSIGFIGLVIPHLARRLVGGKHRLMLPISAIMGAILLIWADIAARTLLAPQEIPIGIITALIGAPFLLILVRRMHSA</sequence>
<feature type="transmembrane region" description="Helical" evidence="8">
    <location>
        <begin position="91"/>
        <end position="112"/>
    </location>
</feature>
<keyword evidence="4" id="KW-1003">Cell membrane</keyword>
<dbReference type="FunFam" id="1.10.3470.10:FF:000001">
    <property type="entry name" value="Vitamin B12 ABC transporter permease BtuC"/>
    <property type="match status" value="1"/>
</dbReference>
<evidence type="ECO:0000313" key="10">
    <source>
        <dbReference type="Proteomes" id="UP000076929"/>
    </source>
</evidence>
<feature type="transmembrane region" description="Helical" evidence="8">
    <location>
        <begin position="119"/>
        <end position="141"/>
    </location>
</feature>
<feature type="transmembrane region" description="Helical" evidence="8">
    <location>
        <begin position="179"/>
        <end position="200"/>
    </location>
</feature>
<dbReference type="PANTHER" id="PTHR30472:SF67">
    <property type="entry name" value="PERMEASE OF ABC TRANSPORTER-RELATED"/>
    <property type="match status" value="1"/>
</dbReference>
<dbReference type="KEGG" id="ccjz:ccrud_07870"/>
<proteinExistence type="inferred from homology"/>
<dbReference type="GO" id="GO:0033214">
    <property type="term" value="P:siderophore-iron import into cell"/>
    <property type="evidence" value="ECO:0007669"/>
    <property type="project" value="TreeGrafter"/>
</dbReference>
<evidence type="ECO:0000313" key="9">
    <source>
        <dbReference type="EMBL" id="ANE04133.1"/>
    </source>
</evidence>
<evidence type="ECO:0000256" key="1">
    <source>
        <dbReference type="ARBA" id="ARBA00004651"/>
    </source>
</evidence>
<feature type="transmembrane region" description="Helical" evidence="8">
    <location>
        <begin position="27"/>
        <end position="50"/>
    </location>
</feature>
<dbReference type="InterPro" id="IPR000522">
    <property type="entry name" value="ABC_transptr_permease_BtuC"/>
</dbReference>
<dbReference type="Pfam" id="PF01032">
    <property type="entry name" value="FecCD"/>
    <property type="match status" value="1"/>
</dbReference>